<evidence type="ECO:0000256" key="3">
    <source>
        <dbReference type="SAM" id="SignalP"/>
    </source>
</evidence>
<proteinExistence type="predicted"/>
<accession>A0ABT8KSU6</accession>
<dbReference type="Proteomes" id="UP001172082">
    <property type="component" value="Unassembled WGS sequence"/>
</dbReference>
<evidence type="ECO:0000256" key="1">
    <source>
        <dbReference type="PROSITE-ProRule" id="PRU00339"/>
    </source>
</evidence>
<organism evidence="4 5">
    <name type="scientific">Splendidivirga corallicola</name>
    <dbReference type="NCBI Taxonomy" id="3051826"/>
    <lineage>
        <taxon>Bacteria</taxon>
        <taxon>Pseudomonadati</taxon>
        <taxon>Bacteroidota</taxon>
        <taxon>Cytophagia</taxon>
        <taxon>Cytophagales</taxon>
        <taxon>Splendidivirgaceae</taxon>
        <taxon>Splendidivirga</taxon>
    </lineage>
</organism>
<dbReference type="PANTHER" id="PTHR12558:SF13">
    <property type="entry name" value="CELL DIVISION CYCLE PROTEIN 27 HOMOLOG"/>
    <property type="match status" value="1"/>
</dbReference>
<gene>
    <name evidence="4" type="ORF">QQ008_16910</name>
</gene>
<evidence type="ECO:0000313" key="5">
    <source>
        <dbReference type="Proteomes" id="UP001172082"/>
    </source>
</evidence>
<feature type="repeat" description="TPR" evidence="1">
    <location>
        <begin position="504"/>
        <end position="537"/>
    </location>
</feature>
<protein>
    <submittedName>
        <fullName evidence="4">Tetratricopeptide repeat protein</fullName>
    </submittedName>
</protein>
<dbReference type="PANTHER" id="PTHR12558">
    <property type="entry name" value="CELL DIVISION CYCLE 16,23,27"/>
    <property type="match status" value="1"/>
</dbReference>
<dbReference type="EMBL" id="JAUJEA010000006">
    <property type="protein sequence ID" value="MDN5203072.1"/>
    <property type="molecule type" value="Genomic_DNA"/>
</dbReference>
<keyword evidence="1" id="KW-0802">TPR repeat</keyword>
<evidence type="ECO:0000256" key="2">
    <source>
        <dbReference type="SAM" id="Coils"/>
    </source>
</evidence>
<sequence length="1020" mass="119099">MLSRVKFTFILCIFNLSLNAQTPLSQVDNDRHYKEGLELLDKEQYAAARLEFEEFLKYEQHTLKAINAEYYAAYSAMSLYHQDGEDLIKRFVSDHSKHPKAVLAYYELGNFYYRQKDYKKATEYFEQVDLSRLSDDQRVESRFKMGYAYFSRKSFDKSLEHFNAIKNTDSEYMSAANYYAGYIEFRNESYEAALIDLQRAEKNEAYAAIVPYMIANVYYKQGLYDDLIDYGDKIKNEGRNLKNKEDFNLLVGEAHFQNKDYAKAADFFEAFAESGRYKSDREVLYRVGYTQYLAQKFDKAQNNFKVIASGQDELAQYASYYLGLIYIKEGNQNFALSAFDKARKLNFNTEIKEEASFKYAKVNFESGRYADAIDAFHYFLEKYPRSKLQDEANDLLSEAYLNTSDYDQAIKHIEGLGYKSQKVKETYQKVTFYKGTENFNNGKYYRAVKSFEKSLEYPIDKEMVIQANFWSGEAYSIGKRYDDAIRSYQAVFGVDPGNRSNYTLKTRYSLGYAYYNTKRYDQAREQFNRYINQPKSGNPEVFYNDALIRTADCYYVNKEYNNAVSFYDRAIKGGSEDIAYAYFQKGVILGIQNKVGPAKENFDRVINRYASSNYYDNAIYQKAQLDFEQGNYQQAINGFTYLIKNNPESGFVPYALLKRGFSNYNLQKYDLSINDYKKVLDEHIAHPTASSAVSSLQEVLTLQNRSAEFQTYLTKYKTANPNNESLETIEYETAKTLYNNQEYQRAISAFQSYIQSYSQNINAFEAKYFIAECYYRLEQDDEALRYYYEVESDNKIARVRRSVQRIAELEHQKGQYEKAIAYYQKLEKLAKRKKDTYNAWEGQMESYFQLAKYDSSSRYANKIQEGGSYSINALNKATLYLGKIALAQKNYDAAIDEFIKTSNAVKDEYGAEAQYLMGKIFYDRKEYRQSIETLIDLNTNFASYDLWLGKAFLLIADNYIGLEEFFQAEGTLNSVIERSPLPSIVEEAKVKLQQVQELKNKKIQEQETNQGDTTFQEIDN</sequence>
<dbReference type="Pfam" id="PF13432">
    <property type="entry name" value="TPR_16"/>
    <property type="match status" value="1"/>
</dbReference>
<dbReference type="InterPro" id="IPR019734">
    <property type="entry name" value="TPR_rpt"/>
</dbReference>
<feature type="repeat" description="TPR" evidence="1">
    <location>
        <begin position="316"/>
        <end position="349"/>
    </location>
</feature>
<keyword evidence="3" id="KW-0732">Signal</keyword>
<feature type="chain" id="PRO_5046863605" evidence="3">
    <location>
        <begin position="21"/>
        <end position="1020"/>
    </location>
</feature>
<dbReference type="SMART" id="SM00028">
    <property type="entry name" value="TPR"/>
    <property type="match status" value="16"/>
</dbReference>
<dbReference type="InterPro" id="IPR011990">
    <property type="entry name" value="TPR-like_helical_dom_sf"/>
</dbReference>
<feature type="repeat" description="TPR" evidence="1">
    <location>
        <begin position="102"/>
        <end position="135"/>
    </location>
</feature>
<dbReference type="Gene3D" id="1.25.40.10">
    <property type="entry name" value="Tetratricopeptide repeat domain"/>
    <property type="match status" value="10"/>
</dbReference>
<evidence type="ECO:0000313" key="4">
    <source>
        <dbReference type="EMBL" id="MDN5203072.1"/>
    </source>
</evidence>
<dbReference type="Pfam" id="PF13181">
    <property type="entry name" value="TPR_8"/>
    <property type="match status" value="2"/>
</dbReference>
<keyword evidence="2" id="KW-0175">Coiled coil</keyword>
<feature type="repeat" description="TPR" evidence="1">
    <location>
        <begin position="616"/>
        <end position="649"/>
    </location>
</feature>
<dbReference type="RefSeq" id="WP_346753094.1">
    <property type="nucleotide sequence ID" value="NZ_JAUJEA010000006.1"/>
</dbReference>
<feature type="coiled-coil region" evidence="2">
    <location>
        <begin position="799"/>
        <end position="843"/>
    </location>
</feature>
<name>A0ABT8KSU6_9BACT</name>
<dbReference type="SUPFAM" id="SSF48452">
    <property type="entry name" value="TPR-like"/>
    <property type="match status" value="6"/>
</dbReference>
<comment type="caution">
    <text evidence="4">The sequence shown here is derived from an EMBL/GenBank/DDBJ whole genome shotgun (WGS) entry which is preliminary data.</text>
</comment>
<feature type="signal peptide" evidence="3">
    <location>
        <begin position="1"/>
        <end position="20"/>
    </location>
</feature>
<dbReference type="Pfam" id="PF13174">
    <property type="entry name" value="TPR_6"/>
    <property type="match status" value="4"/>
</dbReference>
<reference evidence="4" key="1">
    <citation type="submission" date="2023-06" db="EMBL/GenBank/DDBJ databases">
        <title>Genomic of Parafulvivirga corallium.</title>
        <authorList>
            <person name="Wang G."/>
        </authorList>
    </citation>
    <scope>NUCLEOTIDE SEQUENCE</scope>
    <source>
        <strain evidence="4">BMA10</strain>
    </source>
</reference>
<dbReference type="PROSITE" id="PS50005">
    <property type="entry name" value="TPR"/>
    <property type="match status" value="4"/>
</dbReference>
<keyword evidence="5" id="KW-1185">Reference proteome</keyword>